<evidence type="ECO:0000313" key="4">
    <source>
        <dbReference type="Proteomes" id="UP000447545"/>
    </source>
</evidence>
<dbReference type="RefSeq" id="WP_155090261.1">
    <property type="nucleotide sequence ID" value="NZ_WJYA01000010.1"/>
</dbReference>
<keyword evidence="1" id="KW-0732">Signal</keyword>
<dbReference type="EMBL" id="WJYA01000010">
    <property type="protein sequence ID" value="MTE28249.1"/>
    <property type="molecule type" value="Genomic_DNA"/>
</dbReference>
<evidence type="ECO:0000259" key="2">
    <source>
        <dbReference type="Pfam" id="PF12770"/>
    </source>
</evidence>
<dbReference type="Pfam" id="PF12770">
    <property type="entry name" value="CHAT"/>
    <property type="match status" value="1"/>
</dbReference>
<organism evidence="3 4">
    <name type="scientific">Winogradskyella ouciana</name>
    <dbReference type="NCBI Taxonomy" id="2608631"/>
    <lineage>
        <taxon>Bacteria</taxon>
        <taxon>Pseudomonadati</taxon>
        <taxon>Bacteroidota</taxon>
        <taxon>Flavobacteriia</taxon>
        <taxon>Flavobacteriales</taxon>
        <taxon>Flavobacteriaceae</taxon>
        <taxon>Winogradskyella</taxon>
    </lineage>
</organism>
<feature type="domain" description="CHAT" evidence="2">
    <location>
        <begin position="154"/>
        <end position="446"/>
    </location>
</feature>
<gene>
    <name evidence="3" type="ORF">F1003_15025</name>
</gene>
<feature type="chain" id="PRO_5029625737" evidence="1">
    <location>
        <begin position="21"/>
        <end position="449"/>
    </location>
</feature>
<proteinExistence type="predicted"/>
<protein>
    <submittedName>
        <fullName evidence="3">CHAT domain-containing protein</fullName>
    </submittedName>
</protein>
<keyword evidence="4" id="KW-1185">Reference proteome</keyword>
<dbReference type="PANTHER" id="PTHR10098">
    <property type="entry name" value="RAPSYN-RELATED"/>
    <property type="match status" value="1"/>
</dbReference>
<evidence type="ECO:0000256" key="1">
    <source>
        <dbReference type="SAM" id="SignalP"/>
    </source>
</evidence>
<dbReference type="PANTHER" id="PTHR10098:SF108">
    <property type="entry name" value="TETRATRICOPEPTIDE REPEAT PROTEIN 28"/>
    <property type="match status" value="1"/>
</dbReference>
<comment type="caution">
    <text evidence="3">The sequence shown here is derived from an EMBL/GenBank/DDBJ whole genome shotgun (WGS) entry which is preliminary data.</text>
</comment>
<dbReference type="Proteomes" id="UP000447545">
    <property type="component" value="Unassembled WGS sequence"/>
</dbReference>
<evidence type="ECO:0000313" key="3">
    <source>
        <dbReference type="EMBL" id="MTE28249.1"/>
    </source>
</evidence>
<sequence>MKLFLLSLVAFFAFNLASFGQEDELLTNEIKDIIKKHEENIRALYNVRGAPQDWIETDNFDDRLLKSVLDKYLYKNVGILVYTYYDNSLKLSLFSKGYGNVAYAESKVVIDSVTLQNHVTNTNLLFSSNFLNRAPKLRGAKAKTVSDTNLEDSFTELNKILLPPELGLGNFNHLIIVPTFNIATLPFSAFKVKERYSDEESYLIEKMSYSIAPNLFELMLSSDRNTTKFNERINEVTYKWENALFVANPKYPDNLDWEFPDLPGAEEEVDYIIKNSNPTLFKQLNSKEATKENTLENICEYDLLYFATHGISNSEQPMDHSFLVLADNKTDKSYLSLREIMNIRHTCKLQADLVVLSACQTGLGKSHKGGIIGLARAFQIAGAQHVLMSLWNISDSETATLMKFFFNELEIAKELMPHEALRNAILKYKNEVNDDPKYWAAFSIFGVPY</sequence>
<feature type="signal peptide" evidence="1">
    <location>
        <begin position="1"/>
        <end position="20"/>
    </location>
</feature>
<accession>A0A7K1GIV6</accession>
<name>A0A7K1GIV6_9FLAO</name>
<dbReference type="AlphaFoldDB" id="A0A7K1GIV6"/>
<dbReference type="InterPro" id="IPR024983">
    <property type="entry name" value="CHAT_dom"/>
</dbReference>
<reference evidence="3 4" key="1">
    <citation type="submission" date="2019-11" db="EMBL/GenBank/DDBJ databases">
        <title>Winogradskyella ouciana sp. nov., isolated from the hadal seawater of the Mariana Trench.</title>
        <authorList>
            <person name="Liu R."/>
        </authorList>
    </citation>
    <scope>NUCLEOTIDE SEQUENCE [LARGE SCALE GENOMIC DNA]</scope>
    <source>
        <strain evidence="3 4">ZXX205</strain>
    </source>
</reference>